<dbReference type="InterPro" id="IPR036097">
    <property type="entry name" value="HisK_dim/P_sf"/>
</dbReference>
<sequence>MKQLFWLTLLLLTQATVPVKAETGTDSLRLVLKALPAEERLARLNELASVYYDQGGGMYPKWFYKEVTEQQNEEYLPNALFHLVRYYYAKKPDSMRYYLAEAEPLFLKEKRYEELFRMKAWNIYMLSSEGAQDAILPATRELVELARRLDFPEGEEMANQALANYYLSHGLKKEGADLYEEVLNHMEKRNAPIIKRFNILRSLLNSSIPNEAHMRALERMKACLTECTEKGITMLDAEISIDYCWYVYYRTLAADACINENPEEAKEYLAKAEALVKKNNMSREEMTLDNIRLYYYRLVGDNEGALAIIEKLLKNFKDSNRPVGYLDILEQKAKTYIRLGAGMKAAETYEEFIALKDSVTSAKYYDELAYWRTQHDVDKLELKNKQMALEASETHAQILLMGGGLILLLLACGTLAIISYSRHQYSKQLKLAKEKAEEADRMKSAFLANMNHEIRTPLNAIVGFSQVLVDEDDAEVRLEYLKIIQNNNELLQRLVNDVLDLSKIESNSMTFSFFNIYLPEMMDEIFRSTQLRMPEGVVLELKECPAINFYTDRMRLTQIITNLLNNAIKHTEKGFIRFGYDILETEIKFFVEDTGEGIPEDKLESIFSRFVQLSDWSKGVGLGLAICKGLISKMGGTIAVTSKLGVGSVFYVTLPIQKA</sequence>
<keyword evidence="7" id="KW-0812">Transmembrane</keyword>
<keyword evidence="6" id="KW-0902">Two-component regulatory system</keyword>
<evidence type="ECO:0000256" key="2">
    <source>
        <dbReference type="ARBA" id="ARBA00012438"/>
    </source>
</evidence>
<proteinExistence type="predicted"/>
<dbReference type="SMART" id="SM00387">
    <property type="entry name" value="HATPase_c"/>
    <property type="match status" value="1"/>
</dbReference>
<evidence type="ECO:0000313" key="11">
    <source>
        <dbReference type="Proteomes" id="UP000651475"/>
    </source>
</evidence>
<dbReference type="SUPFAM" id="SSF47384">
    <property type="entry name" value="Homodimeric domain of signal transducing histidine kinase"/>
    <property type="match status" value="1"/>
</dbReference>
<evidence type="ECO:0000256" key="1">
    <source>
        <dbReference type="ARBA" id="ARBA00000085"/>
    </source>
</evidence>
<dbReference type="InterPro" id="IPR003661">
    <property type="entry name" value="HisK_dim/P_dom"/>
</dbReference>
<dbReference type="InterPro" id="IPR011990">
    <property type="entry name" value="TPR-like_helical_dom_sf"/>
</dbReference>
<dbReference type="EC" id="2.7.13.3" evidence="2"/>
<evidence type="ECO:0000256" key="8">
    <source>
        <dbReference type="SAM" id="SignalP"/>
    </source>
</evidence>
<feature type="signal peptide" evidence="8">
    <location>
        <begin position="1"/>
        <end position="21"/>
    </location>
</feature>
<dbReference type="Gene3D" id="1.10.287.130">
    <property type="match status" value="1"/>
</dbReference>
<keyword evidence="11" id="KW-1185">Reference proteome</keyword>
<dbReference type="PANTHER" id="PTHR43711">
    <property type="entry name" value="TWO-COMPONENT HISTIDINE KINASE"/>
    <property type="match status" value="1"/>
</dbReference>
<feature type="chain" id="PRO_5046186465" description="histidine kinase" evidence="8">
    <location>
        <begin position="22"/>
        <end position="659"/>
    </location>
</feature>
<evidence type="ECO:0000256" key="7">
    <source>
        <dbReference type="SAM" id="Phobius"/>
    </source>
</evidence>
<dbReference type="InterPro" id="IPR036890">
    <property type="entry name" value="HATPase_C_sf"/>
</dbReference>
<dbReference type="GO" id="GO:0016301">
    <property type="term" value="F:kinase activity"/>
    <property type="evidence" value="ECO:0007669"/>
    <property type="project" value="UniProtKB-KW"/>
</dbReference>
<dbReference type="Pfam" id="PF00512">
    <property type="entry name" value="HisKA"/>
    <property type="match status" value="1"/>
</dbReference>
<accession>A0ABR7DM95</accession>
<organism evidence="10 11">
    <name type="scientific">Parabacteroides hominis</name>
    <dbReference type="NCBI Taxonomy" id="2763057"/>
    <lineage>
        <taxon>Bacteria</taxon>
        <taxon>Pseudomonadati</taxon>
        <taxon>Bacteroidota</taxon>
        <taxon>Bacteroidia</taxon>
        <taxon>Bacteroidales</taxon>
        <taxon>Tannerellaceae</taxon>
        <taxon>Parabacteroides</taxon>
    </lineage>
</organism>
<dbReference type="InterPro" id="IPR050736">
    <property type="entry name" value="Sensor_HK_Regulatory"/>
</dbReference>
<evidence type="ECO:0000256" key="4">
    <source>
        <dbReference type="ARBA" id="ARBA00022679"/>
    </source>
</evidence>
<feature type="transmembrane region" description="Helical" evidence="7">
    <location>
        <begin position="398"/>
        <end position="420"/>
    </location>
</feature>
<dbReference type="RefSeq" id="WP_186929314.1">
    <property type="nucleotide sequence ID" value="NZ_JACOOJ010000009.1"/>
</dbReference>
<feature type="domain" description="Histidine kinase" evidence="9">
    <location>
        <begin position="449"/>
        <end position="658"/>
    </location>
</feature>
<comment type="caution">
    <text evidence="10">The sequence shown here is derived from an EMBL/GenBank/DDBJ whole genome shotgun (WGS) entry which is preliminary data.</text>
</comment>
<protein>
    <recommendedName>
        <fullName evidence="2">histidine kinase</fullName>
        <ecNumber evidence="2">2.7.13.3</ecNumber>
    </recommendedName>
</protein>
<name>A0ABR7DM95_9BACT</name>
<comment type="catalytic activity">
    <reaction evidence="1">
        <text>ATP + protein L-histidine = ADP + protein N-phospho-L-histidine.</text>
        <dbReference type="EC" id="2.7.13.3"/>
    </reaction>
</comment>
<dbReference type="InterPro" id="IPR005467">
    <property type="entry name" value="His_kinase_dom"/>
</dbReference>
<reference evidence="10 11" key="1">
    <citation type="submission" date="2020-08" db="EMBL/GenBank/DDBJ databases">
        <title>Genome public.</title>
        <authorList>
            <person name="Liu C."/>
            <person name="Sun Q."/>
        </authorList>
    </citation>
    <scope>NUCLEOTIDE SEQUENCE [LARGE SCALE GENOMIC DNA]</scope>
    <source>
        <strain evidence="10 11">NSJ-79</strain>
    </source>
</reference>
<keyword evidence="3" id="KW-0597">Phosphoprotein</keyword>
<evidence type="ECO:0000256" key="6">
    <source>
        <dbReference type="ARBA" id="ARBA00023012"/>
    </source>
</evidence>
<dbReference type="SUPFAM" id="SSF48452">
    <property type="entry name" value="TPR-like"/>
    <property type="match status" value="1"/>
</dbReference>
<dbReference type="CDD" id="cd00082">
    <property type="entry name" value="HisKA"/>
    <property type="match status" value="1"/>
</dbReference>
<keyword evidence="7" id="KW-0472">Membrane</keyword>
<dbReference type="InterPro" id="IPR003594">
    <property type="entry name" value="HATPase_dom"/>
</dbReference>
<evidence type="ECO:0000313" key="10">
    <source>
        <dbReference type="EMBL" id="MBC5632554.1"/>
    </source>
</evidence>
<evidence type="ECO:0000256" key="5">
    <source>
        <dbReference type="ARBA" id="ARBA00022777"/>
    </source>
</evidence>
<evidence type="ECO:0000256" key="3">
    <source>
        <dbReference type="ARBA" id="ARBA00022553"/>
    </source>
</evidence>
<dbReference type="SUPFAM" id="SSF55874">
    <property type="entry name" value="ATPase domain of HSP90 chaperone/DNA topoisomerase II/histidine kinase"/>
    <property type="match status" value="1"/>
</dbReference>
<dbReference type="Pfam" id="PF02518">
    <property type="entry name" value="HATPase_c"/>
    <property type="match status" value="1"/>
</dbReference>
<dbReference type="Proteomes" id="UP000651475">
    <property type="component" value="Unassembled WGS sequence"/>
</dbReference>
<keyword evidence="5 10" id="KW-0418">Kinase</keyword>
<gene>
    <name evidence="10" type="ORF">H8S65_07210</name>
</gene>
<dbReference type="SMART" id="SM00388">
    <property type="entry name" value="HisKA"/>
    <property type="match status" value="1"/>
</dbReference>
<dbReference type="Gene3D" id="3.30.565.10">
    <property type="entry name" value="Histidine kinase-like ATPase, C-terminal domain"/>
    <property type="match status" value="1"/>
</dbReference>
<evidence type="ECO:0000259" key="9">
    <source>
        <dbReference type="PROSITE" id="PS50109"/>
    </source>
</evidence>
<keyword evidence="8" id="KW-0732">Signal</keyword>
<dbReference type="PRINTS" id="PR00344">
    <property type="entry name" value="BCTRLSENSOR"/>
</dbReference>
<dbReference type="EMBL" id="JACOOJ010000009">
    <property type="protein sequence ID" value="MBC5632554.1"/>
    <property type="molecule type" value="Genomic_DNA"/>
</dbReference>
<keyword evidence="4" id="KW-0808">Transferase</keyword>
<dbReference type="InterPro" id="IPR004358">
    <property type="entry name" value="Sig_transdc_His_kin-like_C"/>
</dbReference>
<dbReference type="PANTHER" id="PTHR43711:SF31">
    <property type="entry name" value="HISTIDINE KINASE"/>
    <property type="match status" value="1"/>
</dbReference>
<dbReference type="PROSITE" id="PS50109">
    <property type="entry name" value="HIS_KIN"/>
    <property type="match status" value="1"/>
</dbReference>
<keyword evidence="7" id="KW-1133">Transmembrane helix</keyword>